<feature type="non-terminal residue" evidence="2">
    <location>
        <position position="1"/>
    </location>
</feature>
<evidence type="ECO:0000313" key="3">
    <source>
        <dbReference type="Proteomes" id="UP000654075"/>
    </source>
</evidence>
<dbReference type="Proteomes" id="UP000654075">
    <property type="component" value="Unassembled WGS sequence"/>
</dbReference>
<evidence type="ECO:0000313" key="2">
    <source>
        <dbReference type="EMBL" id="CAE8606157.1"/>
    </source>
</evidence>
<reference evidence="2" key="1">
    <citation type="submission" date="2021-02" db="EMBL/GenBank/DDBJ databases">
        <authorList>
            <person name="Dougan E. K."/>
            <person name="Rhodes N."/>
            <person name="Thang M."/>
            <person name="Chan C."/>
        </authorList>
    </citation>
    <scope>NUCLEOTIDE SEQUENCE</scope>
</reference>
<organism evidence="2 3">
    <name type="scientific">Polarella glacialis</name>
    <name type="common">Dinoflagellate</name>
    <dbReference type="NCBI Taxonomy" id="89957"/>
    <lineage>
        <taxon>Eukaryota</taxon>
        <taxon>Sar</taxon>
        <taxon>Alveolata</taxon>
        <taxon>Dinophyceae</taxon>
        <taxon>Suessiales</taxon>
        <taxon>Suessiaceae</taxon>
        <taxon>Polarella</taxon>
    </lineage>
</organism>
<feature type="compositionally biased region" description="Low complexity" evidence="1">
    <location>
        <begin position="102"/>
        <end position="112"/>
    </location>
</feature>
<keyword evidence="3" id="KW-1185">Reference proteome</keyword>
<gene>
    <name evidence="2" type="ORF">PGLA1383_LOCUS24143</name>
</gene>
<comment type="caution">
    <text evidence="2">The sequence shown here is derived from an EMBL/GenBank/DDBJ whole genome shotgun (WGS) entry which is preliminary data.</text>
</comment>
<proteinExistence type="predicted"/>
<protein>
    <submittedName>
        <fullName evidence="2">Uncharacterized protein</fullName>
    </submittedName>
</protein>
<dbReference type="EMBL" id="CAJNNV010018733">
    <property type="protein sequence ID" value="CAE8606157.1"/>
    <property type="molecule type" value="Genomic_DNA"/>
</dbReference>
<name>A0A813EWU4_POLGL</name>
<feature type="region of interest" description="Disordered" evidence="1">
    <location>
        <begin position="76"/>
        <end position="112"/>
    </location>
</feature>
<evidence type="ECO:0000256" key="1">
    <source>
        <dbReference type="SAM" id="MobiDB-lite"/>
    </source>
</evidence>
<dbReference type="AlphaFoldDB" id="A0A813EWU4"/>
<accession>A0A813EWU4</accession>
<sequence>MFSSACRFADETYLPFVKVANTFIHVRCQDPDAFVARRSASSPPKIFKVISSSEQQQSDAVRPEANQGVVASAEHVGLESPGRSPIKAATADHVASNVSKPTAAASATTASS</sequence>